<dbReference type="SUPFAM" id="SSF56281">
    <property type="entry name" value="Metallo-hydrolase/oxidoreductase"/>
    <property type="match status" value="1"/>
</dbReference>
<reference evidence="1" key="1">
    <citation type="submission" date="2009-01" db="EMBL/GenBank/DDBJ databases">
        <title>Complete sequence of chromosome Cyanothece sp. PCC 7425.</title>
        <authorList>
            <consortium name="US DOE Joint Genome Institute"/>
            <person name="Lucas S."/>
            <person name="Copeland A."/>
            <person name="Lapidus A."/>
            <person name="Glavina del Rio T."/>
            <person name="Dalin E."/>
            <person name="Tice H."/>
            <person name="Bruce D."/>
            <person name="Goodwin L."/>
            <person name="Pitluck S."/>
            <person name="Sims D."/>
            <person name="Meineke L."/>
            <person name="Brettin T."/>
            <person name="Detter J.C."/>
            <person name="Han C."/>
            <person name="Larimer F."/>
            <person name="Land M."/>
            <person name="Hauser L."/>
            <person name="Kyrpides N."/>
            <person name="Ovchinnikova G."/>
            <person name="Liberton M."/>
            <person name="Stoeckel J."/>
            <person name="Banerjee A."/>
            <person name="Singh A."/>
            <person name="Page L."/>
            <person name="Sato H."/>
            <person name="Zhao L."/>
            <person name="Sherman L."/>
            <person name="Pakrasi H."/>
            <person name="Richardson P."/>
        </authorList>
    </citation>
    <scope>NUCLEOTIDE SEQUENCE</scope>
    <source>
        <strain evidence="1">PCC 7425</strain>
    </source>
</reference>
<sequence length="254" mass="27496">MKRRTFFRYAQVSLLAGLGVVSGRQLVSAQTSGSLSVQWLGHTCFLFTGSGQRILVNPFRPVGCTKNYRPPRVASDIVMISSRLLDEGYIEGLPGRPKLLFEPGIYKVNGLQIQGIRTNHDRLGGVRFGTNICWLWNQGGIKILHLGGIASPISLEQRILMGRPDLLLIPVGGSDKAYTPAEAKEAIATLEPKLVIPTHYRTGAADPKACNLVGVDEFLKLMSGTTVRRTAGNSLVISRGSLPNPGPVIQLLNA</sequence>
<protein>
    <submittedName>
        <fullName evidence="1">Zn-dependent hydrolase of the beta-lactamase fold-like protein</fullName>
    </submittedName>
</protein>
<proteinExistence type="predicted"/>
<organism evidence="1">
    <name type="scientific">Cyanothece sp. (strain PCC 7425 / ATCC 29141)</name>
    <dbReference type="NCBI Taxonomy" id="395961"/>
    <lineage>
        <taxon>Bacteria</taxon>
        <taxon>Bacillati</taxon>
        <taxon>Cyanobacteriota</taxon>
        <taxon>Cyanophyceae</taxon>
        <taxon>Gomontiellales</taxon>
        <taxon>Cyanothecaceae</taxon>
        <taxon>Cyanothece</taxon>
    </lineage>
</organism>
<dbReference type="OrthoDB" id="9789133at2"/>
<dbReference type="HOGENOM" id="CLU_070010_3_0_3"/>
<dbReference type="Gene3D" id="3.60.15.10">
    <property type="entry name" value="Ribonuclease Z/Hydroxyacylglutathione hydrolase-like"/>
    <property type="match status" value="1"/>
</dbReference>
<dbReference type="Pfam" id="PF13483">
    <property type="entry name" value="Lactamase_B_3"/>
    <property type="match status" value="1"/>
</dbReference>
<dbReference type="AlphaFoldDB" id="B8HK51"/>
<dbReference type="eggNOG" id="COG2220">
    <property type="taxonomic scope" value="Bacteria"/>
</dbReference>
<dbReference type="STRING" id="395961.Cyan7425_4491"/>
<gene>
    <name evidence="1" type="ordered locus">Cyan7425_4491</name>
</gene>
<keyword evidence="1" id="KW-0378">Hydrolase</keyword>
<dbReference type="KEGG" id="cyn:Cyan7425_4491"/>
<dbReference type="GO" id="GO:0016787">
    <property type="term" value="F:hydrolase activity"/>
    <property type="evidence" value="ECO:0007669"/>
    <property type="project" value="UniProtKB-KW"/>
</dbReference>
<dbReference type="InterPro" id="IPR036866">
    <property type="entry name" value="RibonucZ/Hydroxyglut_hydro"/>
</dbReference>
<name>B8HK51_CYAP4</name>
<accession>B8HK51</accession>
<dbReference type="PANTHER" id="PTHR39189">
    <property type="entry name" value="UPF0173 METAL-DEPENDENT HYDROLASE YTKL"/>
    <property type="match status" value="1"/>
</dbReference>
<dbReference type="PANTHER" id="PTHR39189:SF1">
    <property type="entry name" value="UPF0173 METAL-DEPENDENT HYDROLASE YTKL"/>
    <property type="match status" value="1"/>
</dbReference>
<evidence type="ECO:0000313" key="1">
    <source>
        <dbReference type="EMBL" id="ACL46801.1"/>
    </source>
</evidence>
<dbReference type="EMBL" id="CP001344">
    <property type="protein sequence ID" value="ACL46801.1"/>
    <property type="molecule type" value="Genomic_DNA"/>
</dbReference>